<evidence type="ECO:0000259" key="3">
    <source>
        <dbReference type="Pfam" id="PF07859"/>
    </source>
</evidence>
<keyword evidence="2" id="KW-0378">Hydrolase</keyword>
<evidence type="ECO:0000256" key="1">
    <source>
        <dbReference type="ARBA" id="ARBA00010515"/>
    </source>
</evidence>
<dbReference type="Pfam" id="PF20434">
    <property type="entry name" value="BD-FAE"/>
    <property type="match status" value="1"/>
</dbReference>
<protein>
    <submittedName>
        <fullName evidence="5">Acetyl esterase</fullName>
    </submittedName>
</protein>
<dbReference type="InterPro" id="IPR029058">
    <property type="entry name" value="AB_hydrolase_fold"/>
</dbReference>
<accession>A0A1B2AD65</accession>
<dbReference type="InterPro" id="IPR002168">
    <property type="entry name" value="Lipase_GDXG_HIS_AS"/>
</dbReference>
<feature type="domain" description="BD-FAE-like" evidence="4">
    <location>
        <begin position="50"/>
        <end position="111"/>
    </location>
</feature>
<evidence type="ECO:0000313" key="6">
    <source>
        <dbReference type="Proteomes" id="UP000092932"/>
    </source>
</evidence>
<evidence type="ECO:0000259" key="4">
    <source>
        <dbReference type="Pfam" id="PF20434"/>
    </source>
</evidence>
<keyword evidence="6" id="KW-1185">Reference proteome</keyword>
<dbReference type="GO" id="GO:0016787">
    <property type="term" value="F:hydrolase activity"/>
    <property type="evidence" value="ECO:0007669"/>
    <property type="project" value="UniProtKB-KW"/>
</dbReference>
<reference evidence="5 6" key="1">
    <citation type="submission" date="2016-07" db="EMBL/GenBank/DDBJ databases">
        <title>Complete genome sequence of Altererythrobacter dongtanensis KCTC 22672, a type strain with esterase isolated from tidal flat.</title>
        <authorList>
            <person name="Cheng H."/>
            <person name="Wu Y.-H."/>
            <person name="Zhou P."/>
            <person name="Huo Y.-Y."/>
            <person name="Wang C.-S."/>
            <person name="Xu X.-W."/>
        </authorList>
    </citation>
    <scope>NUCLEOTIDE SEQUENCE [LARGE SCALE GENOMIC DNA]</scope>
    <source>
        <strain evidence="5 6">KCTC 22672</strain>
    </source>
</reference>
<dbReference type="PROSITE" id="PS01173">
    <property type="entry name" value="LIPASE_GDXG_HIS"/>
    <property type="match status" value="1"/>
</dbReference>
<evidence type="ECO:0000256" key="2">
    <source>
        <dbReference type="ARBA" id="ARBA00022801"/>
    </source>
</evidence>
<dbReference type="InterPro" id="IPR013094">
    <property type="entry name" value="AB_hydrolase_3"/>
</dbReference>
<comment type="similarity">
    <text evidence="1">Belongs to the 'GDXG' lipolytic enzyme family.</text>
</comment>
<feature type="domain" description="Alpha/beta hydrolase fold-3" evidence="3">
    <location>
        <begin position="139"/>
        <end position="201"/>
    </location>
</feature>
<sequence length="301" mass="30919">MTLIGLAALAGQGAIAVASSTGTSAPEPQKTGGIVYGFGATENGSMPLHLDLYAPQSPCTSPRPAVVFIHGGGFVERSNSGNAVPTIAAALAAEGIATLSIQYRLQGDRPAASPRYAKFPEDFRKADPDRFGARSAAAAAAAEDTVAAMNWLAVKGKEFCLDSGRVGLWGASAGAMTALNVAYALDDFGIDAPRPRAVVDYYGQLFLDGVMDLGEPPLLIVHGDADEVVSPSAATALAKSSAAAGIPFAHTTIRGGGHGFGPLGFFSIRPGGASMAQAHARFVARHMFDGTPDYVVQTLDR</sequence>
<dbReference type="InterPro" id="IPR049492">
    <property type="entry name" value="BD-FAE-like_dom"/>
</dbReference>
<organism evidence="5 6">
    <name type="scientific">Tsuneonella dongtanensis</name>
    <dbReference type="NCBI Taxonomy" id="692370"/>
    <lineage>
        <taxon>Bacteria</taxon>
        <taxon>Pseudomonadati</taxon>
        <taxon>Pseudomonadota</taxon>
        <taxon>Alphaproteobacteria</taxon>
        <taxon>Sphingomonadales</taxon>
        <taxon>Erythrobacteraceae</taxon>
        <taxon>Tsuneonella</taxon>
    </lineage>
</organism>
<dbReference type="Proteomes" id="UP000092932">
    <property type="component" value="Chromosome"/>
</dbReference>
<proteinExistence type="inferred from homology"/>
<dbReference type="STRING" id="692370.A6F68_01586"/>
<evidence type="ECO:0000313" key="5">
    <source>
        <dbReference type="EMBL" id="ANY20099.1"/>
    </source>
</evidence>
<dbReference type="InterPro" id="IPR050300">
    <property type="entry name" value="GDXG_lipolytic_enzyme"/>
</dbReference>
<dbReference type="SUPFAM" id="SSF53474">
    <property type="entry name" value="alpha/beta-Hydrolases"/>
    <property type="match status" value="1"/>
</dbReference>
<dbReference type="PANTHER" id="PTHR48081">
    <property type="entry name" value="AB HYDROLASE SUPERFAMILY PROTEIN C4A8.06C"/>
    <property type="match status" value="1"/>
</dbReference>
<dbReference type="Gene3D" id="3.40.50.1820">
    <property type="entry name" value="alpha/beta hydrolase"/>
    <property type="match status" value="1"/>
</dbReference>
<dbReference type="KEGG" id="ado:A6F68_01586"/>
<dbReference type="AlphaFoldDB" id="A0A1B2AD65"/>
<dbReference type="EMBL" id="CP016591">
    <property type="protein sequence ID" value="ANY20099.1"/>
    <property type="molecule type" value="Genomic_DNA"/>
</dbReference>
<dbReference type="Pfam" id="PF07859">
    <property type="entry name" value="Abhydrolase_3"/>
    <property type="match status" value="1"/>
</dbReference>
<name>A0A1B2AD65_9SPHN</name>
<gene>
    <name evidence="5" type="ORF">A6F68_01586</name>
</gene>